<feature type="compositionally biased region" description="Basic and acidic residues" evidence="3">
    <location>
        <begin position="11"/>
        <end position="23"/>
    </location>
</feature>
<evidence type="ECO:0000313" key="5">
    <source>
        <dbReference type="Proteomes" id="UP000317863"/>
    </source>
</evidence>
<dbReference type="CDD" id="cd02440">
    <property type="entry name" value="AdoMet_MTases"/>
    <property type="match status" value="1"/>
</dbReference>
<dbReference type="PIRSF" id="PIRSF004553">
    <property type="entry name" value="CHP00095"/>
    <property type="match status" value="1"/>
</dbReference>
<keyword evidence="5" id="KW-1185">Reference proteome</keyword>
<dbReference type="GO" id="GO:0052913">
    <property type="term" value="F:16S rRNA (guanine(966)-N(2))-methyltransferase activity"/>
    <property type="evidence" value="ECO:0007669"/>
    <property type="project" value="UniProtKB-EC"/>
</dbReference>
<protein>
    <submittedName>
        <fullName evidence="4">16S rRNA (Guanine(966)-N(2))-methyltransferase RsmD</fullName>
        <ecNumber evidence="4">2.1.1.171</ecNumber>
    </submittedName>
</protein>
<dbReference type="RefSeq" id="WP_142535951.1">
    <property type="nucleotide sequence ID" value="NZ_SGJB01000008.1"/>
</dbReference>
<evidence type="ECO:0000256" key="1">
    <source>
        <dbReference type="ARBA" id="ARBA00022603"/>
    </source>
</evidence>
<gene>
    <name evidence="4" type="primary">rsmD</name>
    <name evidence="4" type="ORF">EXD82_05690</name>
</gene>
<evidence type="ECO:0000313" key="4">
    <source>
        <dbReference type="EMBL" id="TQQ84680.1"/>
    </source>
</evidence>
<dbReference type="EC" id="2.1.1.171" evidence="4"/>
<keyword evidence="1 4" id="KW-0489">Methyltransferase</keyword>
<name>A0A544QVH9_9FIRM</name>
<dbReference type="SUPFAM" id="SSF53335">
    <property type="entry name" value="S-adenosyl-L-methionine-dependent methyltransferases"/>
    <property type="match status" value="1"/>
</dbReference>
<organism evidence="4 5">
    <name type="scientific">Peptacetobacter hominis</name>
    <dbReference type="NCBI Taxonomy" id="2743610"/>
    <lineage>
        <taxon>Bacteria</taxon>
        <taxon>Bacillati</taxon>
        <taxon>Bacillota</taxon>
        <taxon>Clostridia</taxon>
        <taxon>Peptostreptococcales</taxon>
        <taxon>Peptostreptococcaceae</taxon>
        <taxon>Peptacetobacter</taxon>
    </lineage>
</organism>
<dbReference type="Gene3D" id="3.40.50.150">
    <property type="entry name" value="Vaccinia Virus protein VP39"/>
    <property type="match status" value="1"/>
</dbReference>
<dbReference type="Pfam" id="PF03602">
    <property type="entry name" value="Cons_hypoth95"/>
    <property type="match status" value="1"/>
</dbReference>
<dbReference type="PANTHER" id="PTHR43542">
    <property type="entry name" value="METHYLTRANSFERASE"/>
    <property type="match status" value="1"/>
</dbReference>
<reference evidence="4 5" key="1">
    <citation type="submission" date="2019-02" db="EMBL/GenBank/DDBJ databases">
        <title>Peptostreptococcaceae bacterium ZHW00191 nov., a new bacterium isolated from the human gut.</title>
        <authorList>
            <person name="Zhou H.-W."/>
            <person name="Chen X.-J."/>
        </authorList>
    </citation>
    <scope>NUCLEOTIDE SEQUENCE [LARGE SCALE GENOMIC DNA]</scope>
    <source>
        <strain evidence="4 5">ZHW00191</strain>
    </source>
</reference>
<dbReference type="OrthoDB" id="9803017at2"/>
<sequence length="187" mass="21355">MRVVSGRARGLKLEAPKDDRVRPTTDRVKESMFNIINEYIMDSNVLDLFAGTGSLGIECLSRGAEKCVFSDKSRDSIKIVQKNVEKARFQSESQIIVSDYKDTIALMGRKNEKFDVIFMDPPYYEGLFVDCIERIEKENILDEDGIIVVEHDKADTLPEKIGNIEMIKEKKYGITLLSFYKWGDING</sequence>
<evidence type="ECO:0000256" key="2">
    <source>
        <dbReference type="ARBA" id="ARBA00022679"/>
    </source>
</evidence>
<proteinExistence type="predicted"/>
<accession>A0A544QVH9</accession>
<dbReference type="PANTHER" id="PTHR43542:SF1">
    <property type="entry name" value="METHYLTRANSFERASE"/>
    <property type="match status" value="1"/>
</dbReference>
<evidence type="ECO:0000256" key="3">
    <source>
        <dbReference type="SAM" id="MobiDB-lite"/>
    </source>
</evidence>
<dbReference type="NCBIfam" id="TIGR00095">
    <property type="entry name" value="16S rRNA (guanine(966)-N(2))-methyltransferase RsmD"/>
    <property type="match status" value="1"/>
</dbReference>
<dbReference type="PROSITE" id="PS00092">
    <property type="entry name" value="N6_MTASE"/>
    <property type="match status" value="1"/>
</dbReference>
<dbReference type="Proteomes" id="UP000317863">
    <property type="component" value="Unassembled WGS sequence"/>
</dbReference>
<dbReference type="AlphaFoldDB" id="A0A544QVH9"/>
<dbReference type="EMBL" id="SGJB01000008">
    <property type="protein sequence ID" value="TQQ84680.1"/>
    <property type="molecule type" value="Genomic_DNA"/>
</dbReference>
<dbReference type="InterPro" id="IPR029063">
    <property type="entry name" value="SAM-dependent_MTases_sf"/>
</dbReference>
<dbReference type="InterPro" id="IPR004398">
    <property type="entry name" value="RNA_MeTrfase_RsmD"/>
</dbReference>
<comment type="caution">
    <text evidence="4">The sequence shown here is derived from an EMBL/GenBank/DDBJ whole genome shotgun (WGS) entry which is preliminary data.</text>
</comment>
<dbReference type="GO" id="GO:0003676">
    <property type="term" value="F:nucleic acid binding"/>
    <property type="evidence" value="ECO:0007669"/>
    <property type="project" value="InterPro"/>
</dbReference>
<feature type="region of interest" description="Disordered" evidence="3">
    <location>
        <begin position="1"/>
        <end position="23"/>
    </location>
</feature>
<keyword evidence="2 4" id="KW-0808">Transferase</keyword>
<dbReference type="InterPro" id="IPR002052">
    <property type="entry name" value="DNA_methylase_N6_adenine_CS"/>
</dbReference>